<name>A0ABU1FT41_9MICC</name>
<dbReference type="Gene3D" id="2.60.120.380">
    <property type="match status" value="2"/>
</dbReference>
<dbReference type="Proteomes" id="UP001260872">
    <property type="component" value="Unassembled WGS sequence"/>
</dbReference>
<feature type="region of interest" description="Disordered" evidence="1">
    <location>
        <begin position="1"/>
        <end position="20"/>
    </location>
</feature>
<evidence type="ECO:0000313" key="3">
    <source>
        <dbReference type="Proteomes" id="UP001260872"/>
    </source>
</evidence>
<evidence type="ECO:0008006" key="4">
    <source>
        <dbReference type="Google" id="ProtNLM"/>
    </source>
</evidence>
<sequence>MPHPTALPAPAHTPKRPAGWDDVAPWGSSLSGWRGALLGAFTVLVLLASMIAAPPVQASSTVLEREPNNNTQNAQVVNLGDTVHGSFSTRDCTQSDCDIYRFSATQAGRVQLDLRFADGLGTSGELEVRVLGAQGNALLDTALSPSDHNGARLHNVAVYVPAGTFYVSLKARERSVWWNQAYQLTATLAPARVENEPNNSTATATAVGLGQTIQGAGITGDCTQADCDYFRVNLSQASRLSVDFQFPCHLGTDQMYTVTLLDQNGTRLAEHKPRGSDCNGKALRESLVSAPAGNFYVYVKTMKRSPAFGKAYSLTVNGLVTPVTPTVSGTVKVGSTLTAQPGTWSPSGTALTYQWLRDGKAIKGATKSTYKLGSADAGKKVSVKVTGTRSGYRTGEATSKTHSVPLQTFTATPAPTLSGTTKVGSTLTAKPGTWAPGDAQLGYQWLRDGKAIKGATKSTYRLKDLDAGKKVSVRVTGAKNGYASVAKTSGTRSVPMQTLTAVPTPTVSGTAKVGASLKAAPGTWGPKDTSLSYQWLREGKAIMGATKSTYKLSASDAGKKVSVRVTGKKTGYASQAKTSKAATVPLQSFSRTPTPKITGSTKVGSTLKAQTGSWRPSDAKLSYQWLRDGKVIKKATRSSYTLTRSDVGKRISVRVTATKSGYKDAAKTSRAVSRIAR</sequence>
<dbReference type="Gene3D" id="2.60.40.2700">
    <property type="match status" value="4"/>
</dbReference>
<accession>A0ABU1FT41</accession>
<reference evidence="3" key="1">
    <citation type="submission" date="2023-07" db="EMBL/GenBank/DDBJ databases">
        <title>Description of three actinobacteria isolated from air of manufacturing shop in a pharmaceutical factory.</title>
        <authorList>
            <person name="Zhang D.-F."/>
        </authorList>
    </citation>
    <scope>NUCLEOTIDE SEQUENCE [LARGE SCALE GENOMIC DNA]</scope>
    <source>
        <strain evidence="3">CCTCC AB 207010</strain>
    </source>
</reference>
<evidence type="ECO:0000256" key="1">
    <source>
        <dbReference type="SAM" id="MobiDB-lite"/>
    </source>
</evidence>
<comment type="caution">
    <text evidence="2">The sequence shown here is derived from an EMBL/GenBank/DDBJ whole genome shotgun (WGS) entry which is preliminary data.</text>
</comment>
<protein>
    <recommendedName>
        <fullName evidence="4">Peptidase C-terminal archaeal/bacterial domain-containing protein</fullName>
    </recommendedName>
</protein>
<organism evidence="2 3">
    <name type="scientific">Nesterenkonia flava</name>
    <dbReference type="NCBI Taxonomy" id="469799"/>
    <lineage>
        <taxon>Bacteria</taxon>
        <taxon>Bacillati</taxon>
        <taxon>Actinomycetota</taxon>
        <taxon>Actinomycetes</taxon>
        <taxon>Micrococcales</taxon>
        <taxon>Micrococcaceae</taxon>
        <taxon>Nesterenkonia</taxon>
    </lineage>
</organism>
<keyword evidence="3" id="KW-1185">Reference proteome</keyword>
<dbReference type="RefSeq" id="WP_310537214.1">
    <property type="nucleotide sequence ID" value="NZ_BAAAOC010000001.1"/>
</dbReference>
<evidence type="ECO:0000313" key="2">
    <source>
        <dbReference type="EMBL" id="MDR5711835.1"/>
    </source>
</evidence>
<proteinExistence type="predicted"/>
<gene>
    <name evidence="2" type="ORF">RH857_06765</name>
</gene>
<dbReference type="EMBL" id="JAVKGT010000014">
    <property type="protein sequence ID" value="MDR5711835.1"/>
    <property type="molecule type" value="Genomic_DNA"/>
</dbReference>